<keyword evidence="1" id="KW-0472">Membrane</keyword>
<dbReference type="Proteomes" id="UP001210720">
    <property type="component" value="Unassembled WGS sequence"/>
</dbReference>
<comment type="caution">
    <text evidence="2">The sequence shown here is derived from an EMBL/GenBank/DDBJ whole genome shotgun (WGS) entry which is preliminary data.</text>
</comment>
<protein>
    <submittedName>
        <fullName evidence="2">DUF3833 domain-containing protein</fullName>
    </submittedName>
</protein>
<accession>A0ABT4XPE3</accession>
<feature type="transmembrane region" description="Helical" evidence="1">
    <location>
        <begin position="6"/>
        <end position="26"/>
    </location>
</feature>
<evidence type="ECO:0000256" key="1">
    <source>
        <dbReference type="SAM" id="Phobius"/>
    </source>
</evidence>
<dbReference type="Pfam" id="PF12915">
    <property type="entry name" value="DUF3833"/>
    <property type="match status" value="1"/>
</dbReference>
<proteinExistence type="predicted"/>
<keyword evidence="3" id="KW-1185">Reference proteome</keyword>
<name>A0ABT4XPE3_9RHOB</name>
<keyword evidence="1" id="KW-1133">Transmembrane helix</keyword>
<dbReference type="RefSeq" id="WP_271431104.1">
    <property type="nucleotide sequence ID" value="NZ_JAQIOY010000001.1"/>
</dbReference>
<evidence type="ECO:0000313" key="2">
    <source>
        <dbReference type="EMBL" id="MDA7423770.1"/>
    </source>
</evidence>
<keyword evidence="1" id="KW-0812">Transmembrane</keyword>
<dbReference type="EMBL" id="JAQIOY010000001">
    <property type="protein sequence ID" value="MDA7423770.1"/>
    <property type="molecule type" value="Genomic_DNA"/>
</dbReference>
<sequence length="188" mass="20707">MEALYYVVLGSVVMLILGVLKTRYFGFVGQNPEDYKNATGEALDLRRHLNGPISCEGVIYGPTGRVTSRFVGDFEAHWEGNTGVMKELFTYSDGSVQNREWNLTLGNDGRVKATAADVVGEGEGTQSGPSLQLRYRIKLPEDAGGHVLDTVDWMYLAPNGTIINRSQFRKFGIKVAELVATMRPKSTV</sequence>
<reference evidence="2 3" key="1">
    <citation type="submission" date="2023-01" db="EMBL/GenBank/DDBJ databases">
        <title>Thalassococcus onchidii sp. nov., isolated from a marine invertebrate from the South China Sea.</title>
        <authorList>
            <person name="Xu S."/>
            <person name="Liu Z."/>
            <person name="Xu Y."/>
        </authorList>
    </citation>
    <scope>NUCLEOTIDE SEQUENCE [LARGE SCALE GENOMIC DNA]</scope>
    <source>
        <strain evidence="2 3">KCTC 32084</strain>
    </source>
</reference>
<evidence type="ECO:0000313" key="3">
    <source>
        <dbReference type="Proteomes" id="UP001210720"/>
    </source>
</evidence>
<gene>
    <name evidence="2" type="ORF">PFY00_03450</name>
</gene>
<organism evidence="2 3">
    <name type="scientific">Thalassococcus lentus</name>
    <dbReference type="NCBI Taxonomy" id="1210524"/>
    <lineage>
        <taxon>Bacteria</taxon>
        <taxon>Pseudomonadati</taxon>
        <taxon>Pseudomonadota</taxon>
        <taxon>Alphaproteobacteria</taxon>
        <taxon>Rhodobacterales</taxon>
        <taxon>Roseobacteraceae</taxon>
        <taxon>Thalassococcus</taxon>
    </lineage>
</organism>
<dbReference type="InterPro" id="IPR024409">
    <property type="entry name" value="DUF3833"/>
</dbReference>